<dbReference type="GO" id="GO:0003677">
    <property type="term" value="F:DNA binding"/>
    <property type="evidence" value="ECO:0007669"/>
    <property type="project" value="UniProtKB-UniRule"/>
</dbReference>
<evidence type="ECO:0000313" key="6">
    <source>
        <dbReference type="EMBL" id="AMQ57062.1"/>
    </source>
</evidence>
<dbReference type="PROSITE" id="PS50977">
    <property type="entry name" value="HTH_TETR_2"/>
    <property type="match status" value="1"/>
</dbReference>
<keyword evidence="2 4" id="KW-0238">DNA-binding</keyword>
<reference evidence="6 7" key="2">
    <citation type="journal article" date="2016" name="Genome Announc.">
        <title>Complete Genome Sequence of Algoriphagus sp. Strain M8-2, Isolated from a Brackish Lake.</title>
        <authorList>
            <person name="Muraguchi Y."/>
            <person name="Kushimoto K."/>
            <person name="Ohtsubo Y."/>
            <person name="Suzuki T."/>
            <person name="Dohra H."/>
            <person name="Kimbara K."/>
            <person name="Shintani M."/>
        </authorList>
    </citation>
    <scope>NUCLEOTIDE SEQUENCE [LARGE SCALE GENOMIC DNA]</scope>
    <source>
        <strain evidence="6 7">M8-2</strain>
    </source>
</reference>
<dbReference type="InterPro" id="IPR050624">
    <property type="entry name" value="HTH-type_Tx_Regulator"/>
</dbReference>
<dbReference type="InterPro" id="IPR009057">
    <property type="entry name" value="Homeodomain-like_sf"/>
</dbReference>
<evidence type="ECO:0000256" key="1">
    <source>
        <dbReference type="ARBA" id="ARBA00023015"/>
    </source>
</evidence>
<dbReference type="InterPro" id="IPR001647">
    <property type="entry name" value="HTH_TetR"/>
</dbReference>
<dbReference type="OrthoDB" id="594604at2"/>
<feature type="DNA-binding region" description="H-T-H motif" evidence="4">
    <location>
        <begin position="35"/>
        <end position="54"/>
    </location>
</feature>
<organism evidence="6 7">
    <name type="scientific">Algoriphagus sanaruensis</name>
    <dbReference type="NCBI Taxonomy" id="1727163"/>
    <lineage>
        <taxon>Bacteria</taxon>
        <taxon>Pseudomonadati</taxon>
        <taxon>Bacteroidota</taxon>
        <taxon>Cytophagia</taxon>
        <taxon>Cytophagales</taxon>
        <taxon>Cyclobacteriaceae</taxon>
        <taxon>Algoriphagus</taxon>
    </lineage>
</organism>
<dbReference type="Pfam" id="PF00440">
    <property type="entry name" value="TetR_N"/>
    <property type="match status" value="1"/>
</dbReference>
<dbReference type="PANTHER" id="PTHR43479:SF11">
    <property type="entry name" value="ACREF_ENVCD OPERON REPRESSOR-RELATED"/>
    <property type="match status" value="1"/>
</dbReference>
<protein>
    <submittedName>
        <fullName evidence="6">TetR family transcriptional regulator</fullName>
    </submittedName>
</protein>
<evidence type="ECO:0000256" key="4">
    <source>
        <dbReference type="PROSITE-ProRule" id="PRU00335"/>
    </source>
</evidence>
<name>A0A142EPK7_9BACT</name>
<keyword evidence="1" id="KW-0805">Transcription regulation</keyword>
<dbReference type="KEGG" id="alm:AO498_11500"/>
<dbReference type="PRINTS" id="PR00455">
    <property type="entry name" value="HTHTETR"/>
</dbReference>
<sequence length="205" mass="23762">MGINDRKEREKEELRVRILVAAKTLFLQKGIDKTSIRNIADLIEYSPGIIYHYFRDKNEIFHALHQGGFSQLMSKMSILGSVRNPLERLKAMGSIYVNFAMDNPDMYDLMFIKEAPIDHVANTEHDAWKEGGGTFNYLRSTIMECMEQGYFKGHDAEALSYMVWSTVHGMVSLSIRKRCEVILPERQQSIVEEGLEEFFKMLDRI</sequence>
<dbReference type="SUPFAM" id="SSF46689">
    <property type="entry name" value="Homeodomain-like"/>
    <property type="match status" value="1"/>
</dbReference>
<dbReference type="InterPro" id="IPR025996">
    <property type="entry name" value="MT1864/Rv1816-like_C"/>
</dbReference>
<dbReference type="STRING" id="1727163.AO498_11500"/>
<proteinExistence type="predicted"/>
<dbReference type="AlphaFoldDB" id="A0A142EPK7"/>
<keyword evidence="3" id="KW-0804">Transcription</keyword>
<reference evidence="7" key="1">
    <citation type="submission" date="2015-09" db="EMBL/GenBank/DDBJ databases">
        <title>Complete sequence of Algoriphagus sp. M8-2.</title>
        <authorList>
            <person name="Shintani M."/>
        </authorList>
    </citation>
    <scope>NUCLEOTIDE SEQUENCE [LARGE SCALE GENOMIC DNA]</scope>
    <source>
        <strain evidence="7">M8-2</strain>
    </source>
</reference>
<dbReference type="PATRIC" id="fig|1727163.4.peg.2405"/>
<gene>
    <name evidence="6" type="ORF">AO498_11500</name>
</gene>
<feature type="domain" description="HTH tetR-type" evidence="5">
    <location>
        <begin position="12"/>
        <end position="72"/>
    </location>
</feature>
<accession>A0A142EPK7</accession>
<dbReference type="EMBL" id="CP012836">
    <property type="protein sequence ID" value="AMQ57062.1"/>
    <property type="molecule type" value="Genomic_DNA"/>
</dbReference>
<dbReference type="Gene3D" id="1.10.357.10">
    <property type="entry name" value="Tetracycline Repressor, domain 2"/>
    <property type="match status" value="1"/>
</dbReference>
<evidence type="ECO:0000256" key="3">
    <source>
        <dbReference type="ARBA" id="ARBA00023163"/>
    </source>
</evidence>
<evidence type="ECO:0000313" key="7">
    <source>
        <dbReference type="Proteomes" id="UP000073816"/>
    </source>
</evidence>
<dbReference type="Proteomes" id="UP000073816">
    <property type="component" value="Chromosome"/>
</dbReference>
<dbReference type="SUPFAM" id="SSF48498">
    <property type="entry name" value="Tetracyclin repressor-like, C-terminal domain"/>
    <property type="match status" value="1"/>
</dbReference>
<dbReference type="PANTHER" id="PTHR43479">
    <property type="entry name" value="ACREF/ENVCD OPERON REPRESSOR-RELATED"/>
    <property type="match status" value="1"/>
</dbReference>
<dbReference type="InterPro" id="IPR036271">
    <property type="entry name" value="Tet_transcr_reg_TetR-rel_C_sf"/>
</dbReference>
<evidence type="ECO:0000259" key="5">
    <source>
        <dbReference type="PROSITE" id="PS50977"/>
    </source>
</evidence>
<dbReference type="Pfam" id="PF13305">
    <property type="entry name" value="TetR_C_33"/>
    <property type="match status" value="1"/>
</dbReference>
<evidence type="ECO:0000256" key="2">
    <source>
        <dbReference type="ARBA" id="ARBA00023125"/>
    </source>
</evidence>
<keyword evidence="7" id="KW-1185">Reference proteome</keyword>
<dbReference type="RefSeq" id="WP_067547633.1">
    <property type="nucleotide sequence ID" value="NZ_CP012836.1"/>
</dbReference>